<organism evidence="2 3">
    <name type="scientific">Halomonas dongshanensis</name>
    <dbReference type="NCBI Taxonomy" id="2890835"/>
    <lineage>
        <taxon>Bacteria</taxon>
        <taxon>Pseudomonadati</taxon>
        <taxon>Pseudomonadota</taxon>
        <taxon>Gammaproteobacteria</taxon>
        <taxon>Oceanospirillales</taxon>
        <taxon>Halomonadaceae</taxon>
        <taxon>Halomonas</taxon>
    </lineage>
</organism>
<dbReference type="EMBL" id="JAJISC010000004">
    <property type="protein sequence ID" value="MCS2609592.1"/>
    <property type="molecule type" value="Genomic_DNA"/>
</dbReference>
<dbReference type="RefSeq" id="WP_259036103.1">
    <property type="nucleotide sequence ID" value="NZ_JAJISC010000004.1"/>
</dbReference>
<gene>
    <name evidence="2" type="ORF">LLY24_09725</name>
</gene>
<proteinExistence type="predicted"/>
<evidence type="ECO:0008006" key="4">
    <source>
        <dbReference type="Google" id="ProtNLM"/>
    </source>
</evidence>
<evidence type="ECO:0000313" key="2">
    <source>
        <dbReference type="EMBL" id="MCS2609592.1"/>
    </source>
</evidence>
<evidence type="ECO:0000313" key="3">
    <source>
        <dbReference type="Proteomes" id="UP001165542"/>
    </source>
</evidence>
<feature type="transmembrane region" description="Helical" evidence="1">
    <location>
        <begin position="116"/>
        <end position="138"/>
    </location>
</feature>
<dbReference type="Proteomes" id="UP001165542">
    <property type="component" value="Unassembled WGS sequence"/>
</dbReference>
<reference evidence="2" key="1">
    <citation type="submission" date="2021-11" db="EMBL/GenBank/DDBJ databases">
        <title>Halomonas sp., isolated from a coastal aquaculture zone in Dongshan Bay.</title>
        <authorList>
            <person name="Lin W."/>
        </authorList>
    </citation>
    <scope>NUCLEOTIDE SEQUENCE</scope>
    <source>
        <strain evidence="2">Yzlin-01</strain>
    </source>
</reference>
<protein>
    <recommendedName>
        <fullName evidence="4">DUF4880 domain-containing protein</fullName>
    </recommendedName>
</protein>
<keyword evidence="3" id="KW-1185">Reference proteome</keyword>
<evidence type="ECO:0000256" key="1">
    <source>
        <dbReference type="SAM" id="Phobius"/>
    </source>
</evidence>
<comment type="caution">
    <text evidence="2">The sequence shown here is derived from an EMBL/GenBank/DDBJ whole genome shotgun (WGS) entry which is preliminary data.</text>
</comment>
<keyword evidence="1" id="KW-0812">Transmembrane</keyword>
<name>A0ABT2EG35_9GAMM</name>
<sequence length="143" mass="15681">MRDLYRRLALSPNADDAALREALARCPNSALRRDAEATLSIPAHRERFDVLHATVSDVGQLRARLGLVHGAHWQGDVANDFSPPPDSVRSRHDALFARLDEAVTLYNRWQRLRGPWLLIAIAVLAAGVGLVLGLALGLRLPAP</sequence>
<keyword evidence="1" id="KW-0472">Membrane</keyword>
<accession>A0ABT2EG35</accession>
<keyword evidence="1" id="KW-1133">Transmembrane helix</keyword>